<comment type="caution">
    <text evidence="1">The sequence shown here is derived from an EMBL/GenBank/DDBJ whole genome shotgun (WGS) entry which is preliminary data.</text>
</comment>
<reference evidence="1" key="1">
    <citation type="submission" date="2022-10" db="EMBL/GenBank/DDBJ databases">
        <title>Complete Genome of Trichothecium roseum strain YXFP-22015, a Plant Pathogen Isolated from Citrus.</title>
        <authorList>
            <person name="Wang Y."/>
            <person name="Zhu L."/>
        </authorList>
    </citation>
    <scope>NUCLEOTIDE SEQUENCE</scope>
    <source>
        <strain evidence="1">YXFP-22015</strain>
    </source>
</reference>
<protein>
    <submittedName>
        <fullName evidence="1">Uncharacterized protein</fullName>
    </submittedName>
</protein>
<organism evidence="1 2">
    <name type="scientific">Trichothecium roseum</name>
    <dbReference type="NCBI Taxonomy" id="47278"/>
    <lineage>
        <taxon>Eukaryota</taxon>
        <taxon>Fungi</taxon>
        <taxon>Dikarya</taxon>
        <taxon>Ascomycota</taxon>
        <taxon>Pezizomycotina</taxon>
        <taxon>Sordariomycetes</taxon>
        <taxon>Hypocreomycetidae</taxon>
        <taxon>Hypocreales</taxon>
        <taxon>Hypocreales incertae sedis</taxon>
        <taxon>Trichothecium</taxon>
    </lineage>
</organism>
<accession>A0ACC0URY2</accession>
<name>A0ACC0URY2_9HYPO</name>
<evidence type="ECO:0000313" key="2">
    <source>
        <dbReference type="Proteomes" id="UP001163324"/>
    </source>
</evidence>
<proteinExistence type="predicted"/>
<keyword evidence="2" id="KW-1185">Reference proteome</keyword>
<gene>
    <name evidence="1" type="ORF">N3K66_008461</name>
</gene>
<sequence>MIVSFWSPEAQVWHDRFLESALGNLTARTVAIPGLSVVYPVIHCTQDGSVCHATTGEGEINAAATLSALALSPAHILDLRHTYFLLGGIAGVNPRAATLGSVAIARFAVQVALQYEIDPRSLPDSWPTGYIGYGTSFPLEYPTIAYGTEVFELNAELRKVAYGLASRGDMADEVRTQVYRAKYRDMGEAYAPAAGKPGVVLCDTATSDVYYSGTILSEAFENTTSLWTNGTGQYCMTASEDNAALGALLRAAVWNLVDFSRIIVMRAGSNFDRPPDGVSDWEHLTVSDQNGFPIAIENLFNAGMPVVSGIVKGWNCTFAEGIPTRNYIGDIFGSLGGRPDFGLGSLTDGRRVAPGGGVVNRYGRVEGGPRKLELAEMKRREDLNGRKMGVD</sequence>
<dbReference type="EMBL" id="CM047948">
    <property type="protein sequence ID" value="KAI9896289.1"/>
    <property type="molecule type" value="Genomic_DNA"/>
</dbReference>
<dbReference type="Proteomes" id="UP001163324">
    <property type="component" value="Chromosome 9"/>
</dbReference>
<evidence type="ECO:0000313" key="1">
    <source>
        <dbReference type="EMBL" id="KAI9896289.1"/>
    </source>
</evidence>